<evidence type="ECO:0000259" key="1">
    <source>
        <dbReference type="Pfam" id="PF12674"/>
    </source>
</evidence>
<sequence length="88" mass="10349">MESYICQSCGLPFSRKMRGTNKDLSRNSDYCSTCFQDGKFTDHHLTIQDMEKKLLDMARHHDGLTIEEAQQTIKMLPDLKRWKMTHIL</sequence>
<dbReference type="RefSeq" id="WP_265163043.1">
    <property type="nucleotide sequence ID" value="NZ_CP069620.1"/>
</dbReference>
<accession>A0ABY6NQ62</accession>
<proteinExistence type="predicted"/>
<evidence type="ECO:0000313" key="3">
    <source>
        <dbReference type="Proteomes" id="UP001163981"/>
    </source>
</evidence>
<dbReference type="Proteomes" id="UP001163981">
    <property type="component" value="Chromosome"/>
</dbReference>
<reference evidence="2" key="1">
    <citation type="submission" date="2021-02" db="EMBL/GenBank/DDBJ databases">
        <title>Salinimicrobium sp. nov. isolated from seawater in Tongyeong, Republic of Korea.</title>
        <authorList>
            <person name="Lee S.-J."/>
        </authorList>
    </citation>
    <scope>NUCLEOTIDE SEQUENCE</scope>
    <source>
        <strain evidence="2">HN-2-9-2</strain>
    </source>
</reference>
<dbReference type="Pfam" id="PF12674">
    <property type="entry name" value="Zn_ribbon_2"/>
    <property type="match status" value="1"/>
</dbReference>
<evidence type="ECO:0000313" key="2">
    <source>
        <dbReference type="EMBL" id="UZH54708.1"/>
    </source>
</evidence>
<dbReference type="InterPro" id="IPR025868">
    <property type="entry name" value="Zn_ribbon_dom_put"/>
</dbReference>
<name>A0ABY6NQ62_9FLAO</name>
<organism evidence="2 3">
    <name type="scientific">Salinimicrobium tongyeongense</name>
    <dbReference type="NCBI Taxonomy" id="2809707"/>
    <lineage>
        <taxon>Bacteria</taxon>
        <taxon>Pseudomonadati</taxon>
        <taxon>Bacteroidota</taxon>
        <taxon>Flavobacteriia</taxon>
        <taxon>Flavobacteriales</taxon>
        <taxon>Flavobacteriaceae</taxon>
        <taxon>Salinimicrobium</taxon>
    </lineage>
</organism>
<keyword evidence="3" id="KW-1185">Reference proteome</keyword>
<protein>
    <submittedName>
        <fullName evidence="2">Zinc ribbon domain-containing protein</fullName>
    </submittedName>
</protein>
<feature type="domain" description="Putative zinc ribbon" evidence="1">
    <location>
        <begin position="5"/>
        <end position="83"/>
    </location>
</feature>
<dbReference type="EMBL" id="CP069620">
    <property type="protein sequence ID" value="UZH54708.1"/>
    <property type="molecule type" value="Genomic_DNA"/>
</dbReference>
<gene>
    <name evidence="2" type="ORF">JRG66_12120</name>
</gene>